<dbReference type="PRINTS" id="PR00404">
    <property type="entry name" value="MADSDOMAIN"/>
</dbReference>
<comment type="subcellular location">
    <subcellularLocation>
        <location evidence="1">Nucleus</location>
    </subcellularLocation>
</comment>
<dbReference type="Gene3D" id="3.40.1810.10">
    <property type="entry name" value="Transcription factor, MADS-box"/>
    <property type="match status" value="1"/>
</dbReference>
<keyword evidence="4" id="KW-0804">Transcription</keyword>
<dbReference type="AlphaFoldDB" id="A0A061RI69"/>
<dbReference type="SUPFAM" id="SSF55455">
    <property type="entry name" value="SRF-like"/>
    <property type="match status" value="1"/>
</dbReference>
<dbReference type="GO" id="GO:0005634">
    <property type="term" value="C:nucleus"/>
    <property type="evidence" value="ECO:0007669"/>
    <property type="project" value="UniProtKB-SubCell"/>
</dbReference>
<dbReference type="SMART" id="SM00432">
    <property type="entry name" value="MADS"/>
    <property type="match status" value="1"/>
</dbReference>
<feature type="region of interest" description="Disordered" evidence="6">
    <location>
        <begin position="240"/>
        <end position="259"/>
    </location>
</feature>
<name>A0A061RI69_9CHLO</name>
<dbReference type="Pfam" id="PF00319">
    <property type="entry name" value="SRF-TF"/>
    <property type="match status" value="1"/>
</dbReference>
<evidence type="ECO:0000313" key="9">
    <source>
        <dbReference type="EMBL" id="JAC82684.1"/>
    </source>
</evidence>
<keyword evidence="3" id="KW-0238">DNA-binding</keyword>
<dbReference type="PROSITE" id="PS50066">
    <property type="entry name" value="MADS_BOX_2"/>
    <property type="match status" value="1"/>
</dbReference>
<evidence type="ECO:0000256" key="2">
    <source>
        <dbReference type="ARBA" id="ARBA00023015"/>
    </source>
</evidence>
<proteinExistence type="predicted"/>
<gene>
    <name evidence="8" type="ORF">TSPGSL018_4309</name>
    <name evidence="9" type="ORF">TSPGSL018_5159</name>
</gene>
<keyword evidence="5" id="KW-0539">Nucleus</keyword>
<protein>
    <submittedName>
        <fullName evidence="8">Transcription factor-like protein</fullName>
    </submittedName>
</protein>
<evidence type="ECO:0000256" key="6">
    <source>
        <dbReference type="SAM" id="MobiDB-lite"/>
    </source>
</evidence>
<evidence type="ECO:0000256" key="1">
    <source>
        <dbReference type="ARBA" id="ARBA00004123"/>
    </source>
</evidence>
<reference evidence="8" key="1">
    <citation type="submission" date="2014-05" db="EMBL/GenBank/DDBJ databases">
        <title>The transcriptome of the halophilic microalga Tetraselmis sp. GSL018 isolated from the Great Salt Lake, Utah.</title>
        <authorList>
            <person name="Jinkerson R.E."/>
            <person name="D'Adamo S."/>
            <person name="Posewitz M.C."/>
        </authorList>
    </citation>
    <scope>NUCLEOTIDE SEQUENCE</scope>
    <source>
        <strain evidence="8">GSL018</strain>
    </source>
</reference>
<dbReference type="InterPro" id="IPR036879">
    <property type="entry name" value="TF_MADSbox_sf"/>
</dbReference>
<dbReference type="GO" id="GO:0003677">
    <property type="term" value="F:DNA binding"/>
    <property type="evidence" value="ECO:0007669"/>
    <property type="project" value="UniProtKB-KW"/>
</dbReference>
<feature type="domain" description="MADS-box" evidence="7">
    <location>
        <begin position="50"/>
        <end position="91"/>
    </location>
</feature>
<feature type="region of interest" description="Disordered" evidence="6">
    <location>
        <begin position="284"/>
        <end position="306"/>
    </location>
</feature>
<evidence type="ECO:0000259" key="7">
    <source>
        <dbReference type="PROSITE" id="PS50066"/>
    </source>
</evidence>
<dbReference type="EMBL" id="GBEZ01015831">
    <property type="protein sequence ID" value="JAC70365.1"/>
    <property type="molecule type" value="Transcribed_RNA"/>
</dbReference>
<evidence type="ECO:0000256" key="3">
    <source>
        <dbReference type="ARBA" id="ARBA00023125"/>
    </source>
</evidence>
<evidence type="ECO:0000256" key="4">
    <source>
        <dbReference type="ARBA" id="ARBA00023163"/>
    </source>
</evidence>
<keyword evidence="2" id="KW-0805">Transcription regulation</keyword>
<organism evidence="8">
    <name type="scientific">Tetraselmis sp. GSL018</name>
    <dbReference type="NCBI Taxonomy" id="582737"/>
    <lineage>
        <taxon>Eukaryota</taxon>
        <taxon>Viridiplantae</taxon>
        <taxon>Chlorophyta</taxon>
        <taxon>core chlorophytes</taxon>
        <taxon>Chlorodendrophyceae</taxon>
        <taxon>Chlorodendrales</taxon>
        <taxon>Chlorodendraceae</taxon>
        <taxon>Tetraselmis</taxon>
    </lineage>
</organism>
<accession>A0A061RI69</accession>
<feature type="region of interest" description="Disordered" evidence="6">
    <location>
        <begin position="1"/>
        <end position="46"/>
    </location>
</feature>
<evidence type="ECO:0000313" key="8">
    <source>
        <dbReference type="EMBL" id="JAC70365.1"/>
    </source>
</evidence>
<dbReference type="GO" id="GO:0046983">
    <property type="term" value="F:protein dimerization activity"/>
    <property type="evidence" value="ECO:0007669"/>
    <property type="project" value="InterPro"/>
</dbReference>
<dbReference type="EMBL" id="GBEZ01002363">
    <property type="protein sequence ID" value="JAC82684.1"/>
    <property type="molecule type" value="Transcribed_RNA"/>
</dbReference>
<dbReference type="InterPro" id="IPR002100">
    <property type="entry name" value="TF_MADSbox"/>
</dbReference>
<evidence type="ECO:0000256" key="5">
    <source>
        <dbReference type="ARBA" id="ARBA00023242"/>
    </source>
</evidence>
<sequence length="306" mass="32044">MDITGREACTEASEPEAEDAVGDSSAVPSRNRPRRKATEKPNGADALRQSFSKRKKGLAAKAYQLHRLTDARVALFVVNDKGSSWAYSTPGFGAAVSPTYLSLMRKLAGLSSSQKLSTEVIPHPCDESARDDRQHWEERVHPAFLDLQVHALGGGMVTTVLHPGFAPSGQLMGQVSSTAQSLAHIQQSPRMLDLAQPVSGSLQMAPAHQPAVLAQQSYLPLLHAEPAQAVIASAAPIPDTRQCDSGAPPAKQARTIPAAYPGGSPVPAMLHGMGAAHFQAPHPAACGSARGHTISDAGDPGTSNPS</sequence>